<reference evidence="2 3" key="1">
    <citation type="journal article" date="2015" name="Genome Announc.">
        <title>Draft Genome Sequence of Cyanobacterium Hassallia byssoidea Strain VB512170, Isolated from Monuments in India.</title>
        <authorList>
            <person name="Singh D."/>
            <person name="Chandrababunaidu M.M."/>
            <person name="Panda A."/>
            <person name="Sen D."/>
            <person name="Bhattacharyya S."/>
            <person name="Adhikary S.P."/>
            <person name="Tripathy S."/>
        </authorList>
    </citation>
    <scope>NUCLEOTIDE SEQUENCE [LARGE SCALE GENOMIC DNA]</scope>
    <source>
        <strain evidence="2 3">VB512170</strain>
    </source>
</reference>
<dbReference type="RefSeq" id="WP_039737595.1">
    <property type="nucleotide sequence ID" value="NZ_JTCM02000057.1"/>
</dbReference>
<keyword evidence="1" id="KW-1133">Transmembrane helix</keyword>
<dbReference type="AlphaFoldDB" id="A0A846HEK7"/>
<keyword evidence="1" id="KW-0472">Membrane</keyword>
<dbReference type="EMBL" id="JTCM02000057">
    <property type="protein sequence ID" value="NEU75050.1"/>
    <property type="molecule type" value="Genomic_DNA"/>
</dbReference>
<protein>
    <submittedName>
        <fullName evidence="2">Uncharacterized protein</fullName>
    </submittedName>
</protein>
<comment type="caution">
    <text evidence="2">The sequence shown here is derived from an EMBL/GenBank/DDBJ whole genome shotgun (WGS) entry which is preliminary data.</text>
</comment>
<evidence type="ECO:0000256" key="1">
    <source>
        <dbReference type="SAM" id="Phobius"/>
    </source>
</evidence>
<feature type="transmembrane region" description="Helical" evidence="1">
    <location>
        <begin position="12"/>
        <end position="34"/>
    </location>
</feature>
<name>A0A846HEK7_9CYAN</name>
<proteinExistence type="predicted"/>
<sequence length="86" mass="9862">MNYELLGQISPGLVRITINPMMLIGAGAFVWIIYQLQALAEPKNMYDTSHLRLILPGSQSVIMQYFPKLIVMQVQTVFTTMLKRQF</sequence>
<evidence type="ECO:0000313" key="2">
    <source>
        <dbReference type="EMBL" id="NEU75050.1"/>
    </source>
</evidence>
<dbReference type="Proteomes" id="UP000031549">
    <property type="component" value="Unassembled WGS sequence"/>
</dbReference>
<keyword evidence="3" id="KW-1185">Reference proteome</keyword>
<evidence type="ECO:0000313" key="3">
    <source>
        <dbReference type="Proteomes" id="UP000031549"/>
    </source>
</evidence>
<keyword evidence="1" id="KW-0812">Transmembrane</keyword>
<gene>
    <name evidence="2" type="ORF">PI95_021445</name>
</gene>
<accession>A0A846HEK7</accession>
<organism evidence="2 3">
    <name type="scientific">Hassallia byssoidea VB512170</name>
    <dbReference type="NCBI Taxonomy" id="1304833"/>
    <lineage>
        <taxon>Bacteria</taxon>
        <taxon>Bacillati</taxon>
        <taxon>Cyanobacteriota</taxon>
        <taxon>Cyanophyceae</taxon>
        <taxon>Nostocales</taxon>
        <taxon>Tolypothrichaceae</taxon>
        <taxon>Hassallia</taxon>
    </lineage>
</organism>